<accession>A0A1H0DCW7</accession>
<dbReference type="InterPro" id="IPR044855">
    <property type="entry name" value="CoA-Trfase_III_dom3_sf"/>
</dbReference>
<proteinExistence type="predicted"/>
<dbReference type="Gene3D" id="3.40.50.10540">
    <property type="entry name" value="Crotonobetainyl-coa:carnitine coa-transferase, domain 1"/>
    <property type="match status" value="1"/>
</dbReference>
<dbReference type="eggNOG" id="COG1804">
    <property type="taxonomic scope" value="Bacteria"/>
</dbReference>
<dbReference type="GO" id="GO:0008410">
    <property type="term" value="F:CoA-transferase activity"/>
    <property type="evidence" value="ECO:0007669"/>
    <property type="project" value="TreeGrafter"/>
</dbReference>
<protein>
    <submittedName>
        <fullName evidence="2">CoA:oxalate CoA-transferase</fullName>
    </submittedName>
</protein>
<dbReference type="AlphaFoldDB" id="A0A1H0DCW7"/>
<dbReference type="STRING" id="211114.SAMN04489726_7726"/>
<reference evidence="2 3" key="1">
    <citation type="submission" date="2016-10" db="EMBL/GenBank/DDBJ databases">
        <authorList>
            <person name="de Groot N.N."/>
        </authorList>
    </citation>
    <scope>NUCLEOTIDE SEQUENCE [LARGE SCALE GENOMIC DNA]</scope>
    <source>
        <strain evidence="2 3">DSM 44149</strain>
    </source>
</reference>
<dbReference type="Gene3D" id="3.30.1540.10">
    <property type="entry name" value="formyl-coa transferase, domain 3"/>
    <property type="match status" value="1"/>
</dbReference>
<evidence type="ECO:0000313" key="3">
    <source>
        <dbReference type="Proteomes" id="UP000183376"/>
    </source>
</evidence>
<dbReference type="InterPro" id="IPR003673">
    <property type="entry name" value="CoA-Trfase_fam_III"/>
</dbReference>
<evidence type="ECO:0000313" key="2">
    <source>
        <dbReference type="EMBL" id="SDN67964.1"/>
    </source>
</evidence>
<dbReference type="PANTHER" id="PTHR48207">
    <property type="entry name" value="SUCCINATE--HYDROXYMETHYLGLUTARATE COA-TRANSFERASE"/>
    <property type="match status" value="1"/>
</dbReference>
<dbReference type="InterPro" id="IPR050483">
    <property type="entry name" value="CoA-transferase_III_domain"/>
</dbReference>
<keyword evidence="3" id="KW-1185">Reference proteome</keyword>
<dbReference type="OrthoDB" id="9797653at2"/>
<evidence type="ECO:0000256" key="1">
    <source>
        <dbReference type="ARBA" id="ARBA00022679"/>
    </source>
</evidence>
<dbReference type="Pfam" id="PF02515">
    <property type="entry name" value="CoA_transf_3"/>
    <property type="match status" value="1"/>
</dbReference>
<dbReference type="RefSeq" id="WP_043810822.1">
    <property type="nucleotide sequence ID" value="NZ_JOEF01000004.1"/>
</dbReference>
<dbReference type="PANTHER" id="PTHR48207:SF3">
    <property type="entry name" value="SUCCINATE--HYDROXYMETHYLGLUTARATE COA-TRANSFERASE"/>
    <property type="match status" value="1"/>
</dbReference>
<keyword evidence="1 2" id="KW-0808">Transferase</keyword>
<dbReference type="InterPro" id="IPR023606">
    <property type="entry name" value="CoA-Trfase_III_dom_1_sf"/>
</dbReference>
<gene>
    <name evidence="2" type="ORF">SAMN04489726_7726</name>
</gene>
<dbReference type="SUPFAM" id="SSF89796">
    <property type="entry name" value="CoA-transferase family III (CaiB/BaiF)"/>
    <property type="match status" value="1"/>
</dbReference>
<organism evidence="2 3">
    <name type="scientific">Allokutzneria albata</name>
    <name type="common">Kibdelosporangium albatum</name>
    <dbReference type="NCBI Taxonomy" id="211114"/>
    <lineage>
        <taxon>Bacteria</taxon>
        <taxon>Bacillati</taxon>
        <taxon>Actinomycetota</taxon>
        <taxon>Actinomycetes</taxon>
        <taxon>Pseudonocardiales</taxon>
        <taxon>Pseudonocardiaceae</taxon>
        <taxon>Allokutzneria</taxon>
    </lineage>
</organism>
<dbReference type="EMBL" id="LT629701">
    <property type="protein sequence ID" value="SDN67964.1"/>
    <property type="molecule type" value="Genomic_DNA"/>
</dbReference>
<name>A0A1H0DCW7_ALLAB</name>
<sequence>MRAAGPLSGVRVTDLSRVLAGPYATMLLADMGADVIKIEQPGTGDETRAWGPPHAGGEAAYYLALNRGKRSLAVDLKDPRTQELVRELCVRSDVVVQNFRPGVADRLGLGATRLRAANPALVYCSVSGFGARREPADRPGFDAVIQAESGLMSVTGDEPTKVGVAITDVLAALNAAVGILGALYRRTMTGRGDHVEVSLLDSALSGMVNLAQTAIVSGEEPARHGNAHPSIVPYQAFRTRDGQIMVAAGNDTLFRSLCAALDLPALAEDPRYSSNRSRVAHRDSLVPIIQSRLSTQDSKWWVDVLLERGIPVGEIRGVRDALAAAARAGDPATFTVQHPTAGPLDLVRPGFSVSGQSFGSPPPLLGEHSAEILTELGLSPDRIAALSGAGLIGTQEKS</sequence>
<dbReference type="Proteomes" id="UP000183376">
    <property type="component" value="Chromosome I"/>
</dbReference>